<comment type="caution">
    <text evidence="1">The sequence shown here is derived from an EMBL/GenBank/DDBJ whole genome shotgun (WGS) entry which is preliminary data.</text>
</comment>
<accession>A0ACC0VU49</accession>
<reference evidence="1 2" key="1">
    <citation type="journal article" date="2022" name="bioRxiv">
        <title>The genome of the oomycete Peronosclerospora sorghi, a cosmopolitan pathogen of maize and sorghum, is inflated with dispersed pseudogenes.</title>
        <authorList>
            <person name="Fletcher K."/>
            <person name="Martin F."/>
            <person name="Isakeit T."/>
            <person name="Cavanaugh K."/>
            <person name="Magill C."/>
            <person name="Michelmore R."/>
        </authorList>
    </citation>
    <scope>NUCLEOTIDE SEQUENCE [LARGE SCALE GENOMIC DNA]</scope>
    <source>
        <strain evidence="1">P6</strain>
    </source>
</reference>
<keyword evidence="2" id="KW-1185">Reference proteome</keyword>
<organism evidence="1 2">
    <name type="scientific">Peronosclerospora sorghi</name>
    <dbReference type="NCBI Taxonomy" id="230839"/>
    <lineage>
        <taxon>Eukaryota</taxon>
        <taxon>Sar</taxon>
        <taxon>Stramenopiles</taxon>
        <taxon>Oomycota</taxon>
        <taxon>Peronosporomycetes</taxon>
        <taxon>Peronosporales</taxon>
        <taxon>Peronosporaceae</taxon>
        <taxon>Peronosclerospora</taxon>
    </lineage>
</organism>
<protein>
    <submittedName>
        <fullName evidence="1">Uncharacterized protein</fullName>
    </submittedName>
</protein>
<proteinExistence type="predicted"/>
<gene>
    <name evidence="1" type="ORF">PsorP6_014968</name>
</gene>
<name>A0ACC0VU49_9STRA</name>
<evidence type="ECO:0000313" key="2">
    <source>
        <dbReference type="Proteomes" id="UP001163321"/>
    </source>
</evidence>
<evidence type="ECO:0000313" key="1">
    <source>
        <dbReference type="EMBL" id="KAI9908991.1"/>
    </source>
</evidence>
<sequence length="152" mass="17707">MNRGALYTCCRKYGFNELVLAQHLDDLAESFLMSAIHNGQLRTMSKILERSARRTSDPSVRIFDLKQFAYDSRLRVINESCPECFEEPKERHRVKKKLAQEESLYPDMYNSLRRALLLLMDDASYASLEEVRARLEQAQQSCKHDPSFKQVA</sequence>
<dbReference type="EMBL" id="CM047586">
    <property type="protein sequence ID" value="KAI9908991.1"/>
    <property type="molecule type" value="Genomic_DNA"/>
</dbReference>
<dbReference type="Proteomes" id="UP001163321">
    <property type="component" value="Chromosome 7"/>
</dbReference>